<sequence length="66" mass="8022">MRAEIDLMVHKGQSDWGRNYLRWDQKQYAAMDTVALRYLHRDQITRGDLRNGDYSKLLEDDMFDWL</sequence>
<evidence type="ECO:0000313" key="1">
    <source>
        <dbReference type="EMBL" id="EGT45351.1"/>
    </source>
</evidence>
<dbReference type="HOGENOM" id="CLU_2833433_0_0_1"/>
<accession>G0MVS9</accession>
<dbReference type="EMBL" id="GL379815">
    <property type="protein sequence ID" value="EGT45351.1"/>
    <property type="molecule type" value="Genomic_DNA"/>
</dbReference>
<dbReference type="Gene3D" id="3.30.420.10">
    <property type="entry name" value="Ribonuclease H-like superfamily/Ribonuclease H"/>
    <property type="match status" value="1"/>
</dbReference>
<proteinExistence type="predicted"/>
<organism evidence="2">
    <name type="scientific">Caenorhabditis brenneri</name>
    <name type="common">Nematode worm</name>
    <dbReference type="NCBI Taxonomy" id="135651"/>
    <lineage>
        <taxon>Eukaryota</taxon>
        <taxon>Metazoa</taxon>
        <taxon>Ecdysozoa</taxon>
        <taxon>Nematoda</taxon>
        <taxon>Chromadorea</taxon>
        <taxon>Rhabditida</taxon>
        <taxon>Rhabditina</taxon>
        <taxon>Rhabditomorpha</taxon>
        <taxon>Rhabditoidea</taxon>
        <taxon>Rhabditidae</taxon>
        <taxon>Peloderinae</taxon>
        <taxon>Caenorhabditis</taxon>
    </lineage>
</organism>
<keyword evidence="2" id="KW-1185">Reference proteome</keyword>
<protein>
    <submittedName>
        <fullName evidence="1">Uncharacterized protein</fullName>
    </submittedName>
</protein>
<gene>
    <name evidence="1" type="ORF">CAEBREN_07562</name>
</gene>
<dbReference type="InterPro" id="IPR036397">
    <property type="entry name" value="RNaseH_sf"/>
</dbReference>
<dbReference type="AlphaFoldDB" id="G0MVS9"/>
<evidence type="ECO:0000313" key="2">
    <source>
        <dbReference type="Proteomes" id="UP000008068"/>
    </source>
</evidence>
<reference evidence="2" key="1">
    <citation type="submission" date="2011-07" db="EMBL/GenBank/DDBJ databases">
        <authorList>
            <consortium name="Caenorhabditis brenneri Sequencing and Analysis Consortium"/>
            <person name="Wilson R.K."/>
        </authorList>
    </citation>
    <scope>NUCLEOTIDE SEQUENCE [LARGE SCALE GENOMIC DNA]</scope>
    <source>
        <strain evidence="2">PB2801</strain>
    </source>
</reference>
<dbReference type="GO" id="GO:0003676">
    <property type="term" value="F:nucleic acid binding"/>
    <property type="evidence" value="ECO:0007669"/>
    <property type="project" value="InterPro"/>
</dbReference>
<dbReference type="Proteomes" id="UP000008068">
    <property type="component" value="Unassembled WGS sequence"/>
</dbReference>
<dbReference type="InParanoid" id="G0MVS9"/>
<name>G0MVS9_CAEBE</name>